<evidence type="ECO:0000313" key="3">
    <source>
        <dbReference type="Proteomes" id="UP000054498"/>
    </source>
</evidence>
<reference evidence="2 3" key="1">
    <citation type="journal article" date="2013" name="BMC Genomics">
        <title>Reconstruction of the lipid metabolism for the microalga Monoraphidium neglectum from its genome sequence reveals characteristics suitable for biofuel production.</title>
        <authorList>
            <person name="Bogen C."/>
            <person name="Al-Dilaimi A."/>
            <person name="Albersmeier A."/>
            <person name="Wichmann J."/>
            <person name="Grundmann M."/>
            <person name="Rupp O."/>
            <person name="Lauersen K.J."/>
            <person name="Blifernez-Klassen O."/>
            <person name="Kalinowski J."/>
            <person name="Goesmann A."/>
            <person name="Mussgnug J.H."/>
            <person name="Kruse O."/>
        </authorList>
    </citation>
    <scope>NUCLEOTIDE SEQUENCE [LARGE SCALE GENOMIC DNA]</scope>
    <source>
        <strain evidence="2 3">SAG 48.87</strain>
    </source>
</reference>
<protein>
    <submittedName>
        <fullName evidence="2">Uncharacterized protein</fullName>
    </submittedName>
</protein>
<dbReference type="GeneID" id="25731067"/>
<dbReference type="RefSeq" id="XP_013905608.1">
    <property type="nucleotide sequence ID" value="XM_014050154.1"/>
</dbReference>
<proteinExistence type="predicted"/>
<dbReference type="KEGG" id="mng:MNEG_1359"/>
<keyword evidence="1" id="KW-0472">Membrane</keyword>
<keyword evidence="1" id="KW-0812">Transmembrane</keyword>
<feature type="transmembrane region" description="Helical" evidence="1">
    <location>
        <begin position="58"/>
        <end position="77"/>
    </location>
</feature>
<sequence length="275" mass="28868">MYIASGGALALGGAAARALLLAGCAAMAAVTLVARVWLAAWPAQYLQYREQQMLLQRAVWMLYLLLLVCCCTTADWAGILERKAGPRPRGAAAEQQALASVLVALGGVPALHCMLFSFRLRIAAPLQLATCSALYTAMQPLACTAKLDPLFAAAARRLCWRLQGLQQLLLTMSAAAAPAAARSVDGGVCEEGAVELLIAFALALSCFASLYVLQADERRLKRQYLGCHGGATATSHAHAATGLPPLSRHMLWGAAAALASLAVAETSAAQRHQSE</sequence>
<dbReference type="AlphaFoldDB" id="A0A0D2LJK8"/>
<keyword evidence="1" id="KW-1133">Transmembrane helix</keyword>
<accession>A0A0D2LJK8</accession>
<evidence type="ECO:0000313" key="2">
    <source>
        <dbReference type="EMBL" id="KIZ06589.1"/>
    </source>
</evidence>
<evidence type="ECO:0000256" key="1">
    <source>
        <dbReference type="SAM" id="Phobius"/>
    </source>
</evidence>
<dbReference type="EMBL" id="KK100353">
    <property type="protein sequence ID" value="KIZ06589.1"/>
    <property type="molecule type" value="Genomic_DNA"/>
</dbReference>
<keyword evidence="3" id="KW-1185">Reference proteome</keyword>
<feature type="transmembrane region" description="Helical" evidence="1">
    <location>
        <begin position="164"/>
        <end position="181"/>
    </location>
</feature>
<dbReference type="Proteomes" id="UP000054498">
    <property type="component" value="Unassembled WGS sequence"/>
</dbReference>
<name>A0A0D2LJK8_9CHLO</name>
<feature type="transmembrane region" description="Helical" evidence="1">
    <location>
        <begin position="26"/>
        <end position="46"/>
    </location>
</feature>
<feature type="transmembrane region" description="Helical" evidence="1">
    <location>
        <begin position="97"/>
        <end position="118"/>
    </location>
</feature>
<gene>
    <name evidence="2" type="ORF">MNEG_1359</name>
</gene>
<organism evidence="2 3">
    <name type="scientific">Monoraphidium neglectum</name>
    <dbReference type="NCBI Taxonomy" id="145388"/>
    <lineage>
        <taxon>Eukaryota</taxon>
        <taxon>Viridiplantae</taxon>
        <taxon>Chlorophyta</taxon>
        <taxon>core chlorophytes</taxon>
        <taxon>Chlorophyceae</taxon>
        <taxon>CS clade</taxon>
        <taxon>Sphaeropleales</taxon>
        <taxon>Selenastraceae</taxon>
        <taxon>Monoraphidium</taxon>
    </lineage>
</organism>
<feature type="transmembrane region" description="Helical" evidence="1">
    <location>
        <begin position="193"/>
        <end position="213"/>
    </location>
</feature>